<keyword evidence="5 7" id="KW-0067">ATP-binding</keyword>
<evidence type="ECO:0000256" key="5">
    <source>
        <dbReference type="ARBA" id="ARBA00022840"/>
    </source>
</evidence>
<evidence type="ECO:0000256" key="6">
    <source>
        <dbReference type="PIRSR" id="PIRSR630616-1"/>
    </source>
</evidence>
<dbReference type="Gene3D" id="3.30.200.20">
    <property type="entry name" value="Phosphorylase Kinase, domain 1"/>
    <property type="match status" value="1"/>
</dbReference>
<evidence type="ECO:0000256" key="2">
    <source>
        <dbReference type="ARBA" id="ARBA00022679"/>
    </source>
</evidence>
<dbReference type="OrthoDB" id="504170at2759"/>
<evidence type="ECO:0000313" key="10">
    <source>
        <dbReference type="EMBL" id="KXZ55337.1"/>
    </source>
</evidence>
<organism evidence="10 11">
    <name type="scientific">Gonium pectorale</name>
    <name type="common">Green alga</name>
    <dbReference type="NCBI Taxonomy" id="33097"/>
    <lineage>
        <taxon>Eukaryota</taxon>
        <taxon>Viridiplantae</taxon>
        <taxon>Chlorophyta</taxon>
        <taxon>core chlorophytes</taxon>
        <taxon>Chlorophyceae</taxon>
        <taxon>CS clade</taxon>
        <taxon>Chlamydomonadales</taxon>
        <taxon>Volvocaceae</taxon>
        <taxon>Gonium</taxon>
    </lineage>
</organism>
<dbReference type="InterPro" id="IPR030616">
    <property type="entry name" value="Aur-like"/>
</dbReference>
<dbReference type="Proteomes" id="UP000075714">
    <property type="component" value="Unassembled WGS sequence"/>
</dbReference>
<keyword evidence="11" id="KW-1185">Reference proteome</keyword>
<evidence type="ECO:0000256" key="4">
    <source>
        <dbReference type="ARBA" id="ARBA00022777"/>
    </source>
</evidence>
<dbReference type="InterPro" id="IPR008271">
    <property type="entry name" value="Ser/Thr_kinase_AS"/>
</dbReference>
<dbReference type="Gene3D" id="1.10.510.10">
    <property type="entry name" value="Transferase(Phosphotransferase) domain 1"/>
    <property type="match status" value="2"/>
</dbReference>
<accession>A0A150GZJ1</accession>
<gene>
    <name evidence="10" type="ORF">GPECTOR_3g469</name>
</gene>
<proteinExistence type="predicted"/>
<keyword evidence="1" id="KW-0723">Serine/threonine-protein kinase</keyword>
<evidence type="ECO:0000313" key="11">
    <source>
        <dbReference type="Proteomes" id="UP000075714"/>
    </source>
</evidence>
<keyword evidence="4" id="KW-0418">Kinase</keyword>
<evidence type="ECO:0000256" key="8">
    <source>
        <dbReference type="PIRSR" id="PIRSR630616-3"/>
    </source>
</evidence>
<evidence type="ECO:0000256" key="1">
    <source>
        <dbReference type="ARBA" id="ARBA00022527"/>
    </source>
</evidence>
<protein>
    <recommendedName>
        <fullName evidence="9">Protein kinase domain-containing protein</fullName>
    </recommendedName>
</protein>
<feature type="binding site" evidence="7">
    <location>
        <position position="33"/>
    </location>
    <ligand>
        <name>ATP</name>
        <dbReference type="ChEBI" id="CHEBI:30616"/>
    </ligand>
</feature>
<evidence type="ECO:0000259" key="9">
    <source>
        <dbReference type="PROSITE" id="PS50011"/>
    </source>
</evidence>
<dbReference type="EMBL" id="LSYV01000004">
    <property type="protein sequence ID" value="KXZ55337.1"/>
    <property type="molecule type" value="Genomic_DNA"/>
</dbReference>
<dbReference type="PANTHER" id="PTHR24350">
    <property type="entry name" value="SERINE/THREONINE-PROTEIN KINASE IAL-RELATED"/>
    <property type="match status" value="1"/>
</dbReference>
<keyword evidence="3 7" id="KW-0547">Nucleotide-binding</keyword>
<keyword evidence="2" id="KW-0808">Transferase</keyword>
<dbReference type="STRING" id="33097.A0A150GZJ1"/>
<comment type="caution">
    <text evidence="10">The sequence shown here is derived from an EMBL/GenBank/DDBJ whole genome shotgun (WGS) entry which is preliminary data.</text>
</comment>
<evidence type="ECO:0000256" key="3">
    <source>
        <dbReference type="ARBA" id="ARBA00022741"/>
    </source>
</evidence>
<evidence type="ECO:0000256" key="7">
    <source>
        <dbReference type="PIRSR" id="PIRSR630616-2"/>
    </source>
</evidence>
<dbReference type="PROSITE" id="PS50011">
    <property type="entry name" value="PROTEIN_KINASE_DOM"/>
    <property type="match status" value="1"/>
</dbReference>
<feature type="binding site" evidence="7">
    <location>
        <begin position="132"/>
        <end position="133"/>
    </location>
    <ligand>
        <name>ATP</name>
        <dbReference type="ChEBI" id="CHEBI:30616"/>
    </ligand>
</feature>
<reference evidence="11" key="1">
    <citation type="journal article" date="2016" name="Nat. Commun.">
        <title>The Gonium pectorale genome demonstrates co-option of cell cycle regulation during the evolution of multicellularity.</title>
        <authorList>
            <person name="Hanschen E.R."/>
            <person name="Marriage T.N."/>
            <person name="Ferris P.J."/>
            <person name="Hamaji T."/>
            <person name="Toyoda A."/>
            <person name="Fujiyama A."/>
            <person name="Neme R."/>
            <person name="Noguchi H."/>
            <person name="Minakuchi Y."/>
            <person name="Suzuki M."/>
            <person name="Kawai-Toyooka H."/>
            <person name="Smith D.R."/>
            <person name="Sparks H."/>
            <person name="Anderson J."/>
            <person name="Bakaric R."/>
            <person name="Luria V."/>
            <person name="Karger A."/>
            <person name="Kirschner M.W."/>
            <person name="Durand P.M."/>
            <person name="Michod R.E."/>
            <person name="Nozaki H."/>
            <person name="Olson B.J."/>
        </authorList>
    </citation>
    <scope>NUCLEOTIDE SEQUENCE [LARGE SCALE GENOMIC DNA]</scope>
    <source>
        <strain evidence="11">NIES-2863</strain>
    </source>
</reference>
<name>A0A150GZJ1_GONPE</name>
<dbReference type="GO" id="GO:0004674">
    <property type="term" value="F:protein serine/threonine kinase activity"/>
    <property type="evidence" value="ECO:0007669"/>
    <property type="project" value="UniProtKB-KW"/>
</dbReference>
<feature type="cross-link" description="Glycyl lysine isopeptide (Lys-Gly) (interchain with G-Cter in SUMO2)" evidence="8">
    <location>
        <position position="130"/>
    </location>
</feature>
<dbReference type="AlphaFoldDB" id="A0A150GZJ1"/>
<feature type="active site" description="Proton acceptor" evidence="6">
    <location>
        <position position="128"/>
    </location>
</feature>
<feature type="domain" description="Protein kinase" evidence="9">
    <location>
        <begin position="4"/>
        <end position="249"/>
    </location>
</feature>
<dbReference type="InterPro" id="IPR011009">
    <property type="entry name" value="Kinase-like_dom_sf"/>
</dbReference>
<dbReference type="InterPro" id="IPR000719">
    <property type="entry name" value="Prot_kinase_dom"/>
</dbReference>
<dbReference type="PROSITE" id="PS00108">
    <property type="entry name" value="PROTEIN_KINASE_ST"/>
    <property type="match status" value="1"/>
</dbReference>
<dbReference type="SUPFAM" id="SSF56112">
    <property type="entry name" value="Protein kinase-like (PK-like)"/>
    <property type="match status" value="1"/>
</dbReference>
<dbReference type="GO" id="GO:0005524">
    <property type="term" value="F:ATP binding"/>
    <property type="evidence" value="ECO:0007669"/>
    <property type="project" value="UniProtKB-KW"/>
</dbReference>
<sequence length="327" mass="36655">MAGDGDELAAARGGFSEIWLSENRTTKEMVAIKVVQLVNEDFEPDEVATLLAEAKFLRTLDCPYLLKCYETTATEEWLVMVLEYLSGGEMLDHIHKVKKYTEAEAGKLFAQVVSAASYLHNLNLIHRDFKPENIMFAAPVEVMEAEARPLRVKVIDLGMAALYDPKKPACDIYALGVVLFIMLTGRKPHGGQDIRNMTYCNKSIMDAPGLKDERFLSLSNAARDLLLAMLADDYKKRPSAADVLRHPFIAAVDATSEAHREMGEVVRRRMRELAQLRRMHGLRFALRVSKPVGGDHNALLEALDRRRLKFKGCGSPTASYWAEPCVE</sequence>
<dbReference type="Pfam" id="PF00069">
    <property type="entry name" value="Pkinase"/>
    <property type="match status" value="1"/>
</dbReference>